<comment type="caution">
    <text evidence="1">The sequence shown here is derived from an EMBL/GenBank/DDBJ whole genome shotgun (WGS) entry which is preliminary data.</text>
</comment>
<evidence type="ECO:0000313" key="1">
    <source>
        <dbReference type="EMBL" id="MDR7154586.1"/>
    </source>
</evidence>
<keyword evidence="2" id="KW-1185">Reference proteome</keyword>
<evidence type="ECO:0000313" key="2">
    <source>
        <dbReference type="Proteomes" id="UP001267638"/>
    </source>
</evidence>
<dbReference type="Proteomes" id="UP001267638">
    <property type="component" value="Unassembled WGS sequence"/>
</dbReference>
<evidence type="ECO:0008006" key="3">
    <source>
        <dbReference type="Google" id="ProtNLM"/>
    </source>
</evidence>
<name>A0ABU1WZ38_SPHXE</name>
<sequence>MSADYVGAIKASGLTIYDPIEIGDPALWIPTPELEVLLDTALVGISLAGLPLRTRSKVTKEHVCKALGYPVPTSFAKTQPRFVGQFFDTYVQKSNNLQVWNEELSPTRRYVIIRVDDADVICKVKVVTGEDLALLDTTGTLTQKYQARLIPKEAEAELIADVDTDRLQPFVQSGANLEKAASPIDHPSAGLILPIAEVFDRLRALVSKSFKDAGHDQERNRGAALHELVCRELGYADYRDDGRFPDVRQQLLEVKLQTSPTIDLGLVCPDSEAPLDVPQIGGQQVRHCDVRYAIFCATTDGVTVTLTRFYLTTGQRFFSRFPQFQGKVLNKKLQIPLPSDVFG</sequence>
<reference evidence="1 2" key="1">
    <citation type="submission" date="2023-07" db="EMBL/GenBank/DDBJ databases">
        <title>Sorghum-associated microbial communities from plants grown in Nebraska, USA.</title>
        <authorList>
            <person name="Schachtman D."/>
        </authorList>
    </citation>
    <scope>NUCLEOTIDE SEQUENCE [LARGE SCALE GENOMIC DNA]</scope>
    <source>
        <strain evidence="1 2">4256</strain>
    </source>
</reference>
<protein>
    <recommendedName>
        <fullName evidence="3">Restriction endonuclease</fullName>
    </recommendedName>
</protein>
<gene>
    <name evidence="1" type="ORF">J2W40_001398</name>
</gene>
<accession>A0ABU1WZ38</accession>
<dbReference type="EMBL" id="JAVDWV010000005">
    <property type="protein sequence ID" value="MDR7154586.1"/>
    <property type="molecule type" value="Genomic_DNA"/>
</dbReference>
<proteinExistence type="predicted"/>
<organism evidence="1 2">
    <name type="scientific">Sphingobium xenophagum</name>
    <dbReference type="NCBI Taxonomy" id="121428"/>
    <lineage>
        <taxon>Bacteria</taxon>
        <taxon>Pseudomonadati</taxon>
        <taxon>Pseudomonadota</taxon>
        <taxon>Alphaproteobacteria</taxon>
        <taxon>Sphingomonadales</taxon>
        <taxon>Sphingomonadaceae</taxon>
        <taxon>Sphingobium</taxon>
    </lineage>
</organism>
<dbReference type="RefSeq" id="WP_310222997.1">
    <property type="nucleotide sequence ID" value="NZ_JAVDWV010000005.1"/>
</dbReference>